<feature type="binding site" evidence="7">
    <location>
        <position position="92"/>
    </location>
    <ligand>
        <name>S-adenosyl-L-methionine</name>
        <dbReference type="ChEBI" id="CHEBI:59789"/>
    </ligand>
</feature>
<gene>
    <name evidence="7" type="primary">rsmH</name>
    <name evidence="8" type="ORF">SAMN05660443_1292</name>
</gene>
<dbReference type="SUPFAM" id="SSF81799">
    <property type="entry name" value="Putative methyltransferase TM0872, insert domain"/>
    <property type="match status" value="1"/>
</dbReference>
<keyword evidence="6 7" id="KW-0949">S-adenosyl-L-methionine</keyword>
<dbReference type="Pfam" id="PF01795">
    <property type="entry name" value="Methyltransf_5"/>
    <property type="match status" value="1"/>
</dbReference>
<feature type="binding site" evidence="7">
    <location>
        <position position="114"/>
    </location>
    <ligand>
        <name>S-adenosyl-L-methionine</name>
        <dbReference type="ChEBI" id="CHEBI:59789"/>
    </ligand>
</feature>
<evidence type="ECO:0000256" key="2">
    <source>
        <dbReference type="ARBA" id="ARBA00022490"/>
    </source>
</evidence>
<protein>
    <recommendedName>
        <fullName evidence="7">Ribosomal RNA small subunit methyltransferase H</fullName>
        <ecNumber evidence="7">2.1.1.199</ecNumber>
    </recommendedName>
    <alternativeName>
        <fullName evidence="7">16S rRNA m(4)C1402 methyltransferase</fullName>
    </alternativeName>
    <alternativeName>
        <fullName evidence="7">rRNA (cytosine-N(4)-)-methyltransferase RsmH</fullName>
    </alternativeName>
</protein>
<sequence length="326" mass="35832">MSTHSASVNPLASTDHQHLTVLLQEAVAAWCSDPSGVYVDGTFGRGGHSRLLLEKLDSKGRLIGIDKDPRALAAGRQLAAEDSRFSIHHASFADLPLCLEEAGISQGLQGILLDLGVSSPQLDDPERGFSFMQDGPLDMRMDTSQGLSAADWLATAKEAEISDVLFHYGEERHARRMARALIRAREEAPITRTGQLAEIIKAANPSWEKHKHPATRAFQGIRIHINQELKDLERLLSQALDLLAPGGRLVVISFHSLEDRMVKRFIRDAAKGDSHLPPGVPFREDELKRRLKPLGKAVKASAEEVKLNPRARSAVMRAAEKLPEVP</sequence>
<organism evidence="8 9">
    <name type="scientific">Marinospirillum celere</name>
    <dbReference type="NCBI Taxonomy" id="1122252"/>
    <lineage>
        <taxon>Bacteria</taxon>
        <taxon>Pseudomonadati</taxon>
        <taxon>Pseudomonadota</taxon>
        <taxon>Gammaproteobacteria</taxon>
        <taxon>Oceanospirillales</taxon>
        <taxon>Oceanospirillaceae</taxon>
        <taxon>Marinospirillum</taxon>
    </lineage>
</organism>
<dbReference type="RefSeq" id="WP_091960876.1">
    <property type="nucleotide sequence ID" value="NZ_FOLH01000002.1"/>
</dbReference>
<dbReference type="FunFam" id="1.10.150.170:FF:000001">
    <property type="entry name" value="Ribosomal RNA small subunit methyltransferase H"/>
    <property type="match status" value="1"/>
</dbReference>
<dbReference type="GO" id="GO:0005737">
    <property type="term" value="C:cytoplasm"/>
    <property type="evidence" value="ECO:0007669"/>
    <property type="project" value="UniProtKB-SubCell"/>
</dbReference>
<dbReference type="Gene3D" id="3.40.50.150">
    <property type="entry name" value="Vaccinia Virus protein VP39"/>
    <property type="match status" value="1"/>
</dbReference>
<evidence type="ECO:0000256" key="4">
    <source>
        <dbReference type="ARBA" id="ARBA00022603"/>
    </source>
</evidence>
<dbReference type="InterPro" id="IPR029063">
    <property type="entry name" value="SAM-dependent_MTases_sf"/>
</dbReference>
<keyword evidence="4 7" id="KW-0489">Methyltransferase</keyword>
<dbReference type="PANTHER" id="PTHR11265">
    <property type="entry name" value="S-ADENOSYL-METHYLTRANSFERASE MRAW"/>
    <property type="match status" value="1"/>
</dbReference>
<dbReference type="OrthoDB" id="9806637at2"/>
<evidence type="ECO:0000256" key="1">
    <source>
        <dbReference type="ARBA" id="ARBA00010396"/>
    </source>
</evidence>
<dbReference type="InterPro" id="IPR023397">
    <property type="entry name" value="SAM-dep_MeTrfase_MraW_recog"/>
</dbReference>
<keyword evidence="2 7" id="KW-0963">Cytoplasm</keyword>
<dbReference type="InterPro" id="IPR002903">
    <property type="entry name" value="RsmH"/>
</dbReference>
<feature type="binding site" evidence="7">
    <location>
        <position position="121"/>
    </location>
    <ligand>
        <name>S-adenosyl-L-methionine</name>
        <dbReference type="ChEBI" id="CHEBI:59789"/>
    </ligand>
</feature>
<accession>A0A1I1G3M2</accession>
<dbReference type="AlphaFoldDB" id="A0A1I1G3M2"/>
<name>A0A1I1G3M2_9GAMM</name>
<dbReference type="Gene3D" id="1.10.150.170">
    <property type="entry name" value="Putative methyltransferase TM0872, insert domain"/>
    <property type="match status" value="1"/>
</dbReference>
<proteinExistence type="inferred from homology"/>
<comment type="subcellular location">
    <subcellularLocation>
        <location evidence="7">Cytoplasm</location>
    </subcellularLocation>
</comment>
<keyword evidence="9" id="KW-1185">Reference proteome</keyword>
<comment type="function">
    <text evidence="7">Specifically methylates the N4 position of cytidine in position 1402 (C1402) of 16S rRNA.</text>
</comment>
<dbReference type="PANTHER" id="PTHR11265:SF0">
    <property type="entry name" value="12S RRNA N4-METHYLCYTIDINE METHYLTRANSFERASE"/>
    <property type="match status" value="1"/>
</dbReference>
<feature type="binding site" evidence="7">
    <location>
        <begin position="46"/>
        <end position="48"/>
    </location>
    <ligand>
        <name>S-adenosyl-L-methionine</name>
        <dbReference type="ChEBI" id="CHEBI:59789"/>
    </ligand>
</feature>
<evidence type="ECO:0000313" key="9">
    <source>
        <dbReference type="Proteomes" id="UP000199058"/>
    </source>
</evidence>
<feature type="binding site" evidence="7">
    <location>
        <position position="66"/>
    </location>
    <ligand>
        <name>S-adenosyl-L-methionine</name>
        <dbReference type="ChEBI" id="CHEBI:59789"/>
    </ligand>
</feature>
<reference evidence="8 9" key="1">
    <citation type="submission" date="2016-10" db="EMBL/GenBank/DDBJ databases">
        <authorList>
            <person name="de Groot N.N."/>
        </authorList>
    </citation>
    <scope>NUCLEOTIDE SEQUENCE [LARGE SCALE GENOMIC DNA]</scope>
    <source>
        <strain evidence="8 9">DSM 18438</strain>
    </source>
</reference>
<dbReference type="Proteomes" id="UP000199058">
    <property type="component" value="Unassembled WGS sequence"/>
</dbReference>
<dbReference type="SUPFAM" id="SSF53335">
    <property type="entry name" value="S-adenosyl-L-methionine-dependent methyltransferases"/>
    <property type="match status" value="1"/>
</dbReference>
<evidence type="ECO:0000256" key="3">
    <source>
        <dbReference type="ARBA" id="ARBA00022552"/>
    </source>
</evidence>
<dbReference type="EMBL" id="FOLH01000002">
    <property type="protein sequence ID" value="SFC04438.1"/>
    <property type="molecule type" value="Genomic_DNA"/>
</dbReference>
<evidence type="ECO:0000256" key="7">
    <source>
        <dbReference type="HAMAP-Rule" id="MF_01007"/>
    </source>
</evidence>
<dbReference type="NCBIfam" id="TIGR00006">
    <property type="entry name" value="16S rRNA (cytosine(1402)-N(4))-methyltransferase RsmH"/>
    <property type="match status" value="1"/>
</dbReference>
<dbReference type="EC" id="2.1.1.199" evidence="7"/>
<dbReference type="GO" id="GO:0070475">
    <property type="term" value="P:rRNA base methylation"/>
    <property type="evidence" value="ECO:0007669"/>
    <property type="project" value="UniProtKB-UniRule"/>
</dbReference>
<evidence type="ECO:0000313" key="8">
    <source>
        <dbReference type="EMBL" id="SFC04438.1"/>
    </source>
</evidence>
<comment type="similarity">
    <text evidence="1 7">Belongs to the methyltransferase superfamily. RsmH family.</text>
</comment>
<dbReference type="GO" id="GO:0071424">
    <property type="term" value="F:rRNA (cytosine-N4-)-methyltransferase activity"/>
    <property type="evidence" value="ECO:0007669"/>
    <property type="project" value="UniProtKB-UniRule"/>
</dbReference>
<keyword evidence="5 7" id="KW-0808">Transferase</keyword>
<dbReference type="HAMAP" id="MF_01007">
    <property type="entry name" value="16SrRNA_methyltr_H"/>
    <property type="match status" value="1"/>
</dbReference>
<dbReference type="STRING" id="1122252.SAMN05660443_1292"/>
<evidence type="ECO:0000256" key="5">
    <source>
        <dbReference type="ARBA" id="ARBA00022679"/>
    </source>
</evidence>
<evidence type="ECO:0000256" key="6">
    <source>
        <dbReference type="ARBA" id="ARBA00022691"/>
    </source>
</evidence>
<comment type="catalytic activity">
    <reaction evidence="7">
        <text>cytidine(1402) in 16S rRNA + S-adenosyl-L-methionine = N(4)-methylcytidine(1402) in 16S rRNA + S-adenosyl-L-homocysteine + H(+)</text>
        <dbReference type="Rhea" id="RHEA:42928"/>
        <dbReference type="Rhea" id="RHEA-COMP:10286"/>
        <dbReference type="Rhea" id="RHEA-COMP:10287"/>
        <dbReference type="ChEBI" id="CHEBI:15378"/>
        <dbReference type="ChEBI" id="CHEBI:57856"/>
        <dbReference type="ChEBI" id="CHEBI:59789"/>
        <dbReference type="ChEBI" id="CHEBI:74506"/>
        <dbReference type="ChEBI" id="CHEBI:82748"/>
        <dbReference type="EC" id="2.1.1.199"/>
    </reaction>
</comment>
<keyword evidence="3 7" id="KW-0698">rRNA processing</keyword>
<dbReference type="PIRSF" id="PIRSF004486">
    <property type="entry name" value="MraW"/>
    <property type="match status" value="1"/>
</dbReference>